<organism evidence="9 10">
    <name type="scientific">Enterococcus ureasiticus</name>
    <dbReference type="NCBI Taxonomy" id="903984"/>
    <lineage>
        <taxon>Bacteria</taxon>
        <taxon>Bacillati</taxon>
        <taxon>Bacillota</taxon>
        <taxon>Bacilli</taxon>
        <taxon>Lactobacillales</taxon>
        <taxon>Enterococcaceae</taxon>
        <taxon>Enterococcus</taxon>
    </lineage>
</organism>
<dbReference type="Proteomes" id="UP000094068">
    <property type="component" value="Unassembled WGS sequence"/>
</dbReference>
<keyword evidence="10" id="KW-1185">Reference proteome</keyword>
<evidence type="ECO:0000256" key="1">
    <source>
        <dbReference type="ARBA" id="ARBA00022512"/>
    </source>
</evidence>
<dbReference type="RefSeq" id="WP_069647222.1">
    <property type="nucleotide sequence ID" value="NZ_MIJZ01000016.1"/>
</dbReference>
<dbReference type="AlphaFoldDB" id="A0A1E5GA16"/>
<feature type="region of interest" description="Disordered" evidence="5">
    <location>
        <begin position="49"/>
        <end position="75"/>
    </location>
</feature>
<dbReference type="NCBIfam" id="TIGR01167">
    <property type="entry name" value="LPXTG_anchor"/>
    <property type="match status" value="1"/>
</dbReference>
<evidence type="ECO:0000256" key="6">
    <source>
        <dbReference type="SAM" id="Phobius"/>
    </source>
</evidence>
<keyword evidence="2" id="KW-0964">Secreted</keyword>
<comment type="caution">
    <text evidence="9">The sequence shown here is derived from an EMBL/GenBank/DDBJ whole genome shotgun (WGS) entry which is preliminary data.</text>
</comment>
<protein>
    <recommendedName>
        <fullName evidence="8">Gram-positive cocci surface proteins LPxTG domain-containing protein</fullName>
    </recommendedName>
</protein>
<keyword evidence="4" id="KW-0572">Peptidoglycan-anchor</keyword>
<keyword evidence="6" id="KW-0812">Transmembrane</keyword>
<evidence type="ECO:0000259" key="8">
    <source>
        <dbReference type="Pfam" id="PF00746"/>
    </source>
</evidence>
<feature type="transmembrane region" description="Helical" evidence="6">
    <location>
        <begin position="84"/>
        <end position="103"/>
    </location>
</feature>
<sequence length="118" mass="12770">MKKRVSLIKIALSSILALAFLGLYAGNVIAEENPEVSVKGEITLFEEAPIDSSEPPITKPSDTTPDETVKPKGKLPSTGELVKYGSMISGGLLLIVVTLFYFIKRSKERTEAKEGSDE</sequence>
<dbReference type="STRING" id="903984.BCR21_14435"/>
<keyword evidence="3 7" id="KW-0732">Signal</keyword>
<name>A0A1E5GA16_9ENTE</name>
<evidence type="ECO:0000256" key="3">
    <source>
        <dbReference type="ARBA" id="ARBA00022729"/>
    </source>
</evidence>
<keyword evidence="6" id="KW-1133">Transmembrane helix</keyword>
<proteinExistence type="predicted"/>
<feature type="signal peptide" evidence="7">
    <location>
        <begin position="1"/>
        <end position="30"/>
    </location>
</feature>
<dbReference type="EMBL" id="MIJZ01000016">
    <property type="protein sequence ID" value="OEG09544.1"/>
    <property type="molecule type" value="Genomic_DNA"/>
</dbReference>
<evidence type="ECO:0000256" key="2">
    <source>
        <dbReference type="ARBA" id="ARBA00022525"/>
    </source>
</evidence>
<accession>A0A1E5GA16</accession>
<evidence type="ECO:0000256" key="5">
    <source>
        <dbReference type="SAM" id="MobiDB-lite"/>
    </source>
</evidence>
<feature type="chain" id="PRO_5009177288" description="Gram-positive cocci surface proteins LPxTG domain-containing protein" evidence="7">
    <location>
        <begin position="31"/>
        <end position="118"/>
    </location>
</feature>
<evidence type="ECO:0000256" key="4">
    <source>
        <dbReference type="ARBA" id="ARBA00023088"/>
    </source>
</evidence>
<reference evidence="10" key="1">
    <citation type="submission" date="2016-09" db="EMBL/GenBank/DDBJ databases">
        <authorList>
            <person name="Gulvik C.A."/>
        </authorList>
    </citation>
    <scope>NUCLEOTIDE SEQUENCE [LARGE SCALE GENOMIC DNA]</scope>
    <source>
        <strain evidence="10">DSM 23328</strain>
    </source>
</reference>
<dbReference type="InterPro" id="IPR019931">
    <property type="entry name" value="LPXTG_anchor"/>
</dbReference>
<dbReference type="Pfam" id="PF00746">
    <property type="entry name" value="Gram_pos_anchor"/>
    <property type="match status" value="1"/>
</dbReference>
<gene>
    <name evidence="9" type="ORF">BCR21_14435</name>
</gene>
<evidence type="ECO:0000256" key="7">
    <source>
        <dbReference type="SAM" id="SignalP"/>
    </source>
</evidence>
<evidence type="ECO:0000313" key="10">
    <source>
        <dbReference type="Proteomes" id="UP000094068"/>
    </source>
</evidence>
<keyword evidence="6" id="KW-0472">Membrane</keyword>
<keyword evidence="1" id="KW-0134">Cell wall</keyword>
<evidence type="ECO:0000313" key="9">
    <source>
        <dbReference type="EMBL" id="OEG09544.1"/>
    </source>
</evidence>
<feature type="domain" description="Gram-positive cocci surface proteins LPxTG" evidence="8">
    <location>
        <begin position="69"/>
        <end position="105"/>
    </location>
</feature>